<protein>
    <submittedName>
        <fullName evidence="3">Uncharacterized protein</fullName>
    </submittedName>
</protein>
<organism evidence="3 4">
    <name type="scientific">Pseudopithomyces chartarum</name>
    <dbReference type="NCBI Taxonomy" id="1892770"/>
    <lineage>
        <taxon>Eukaryota</taxon>
        <taxon>Fungi</taxon>
        <taxon>Dikarya</taxon>
        <taxon>Ascomycota</taxon>
        <taxon>Pezizomycotina</taxon>
        <taxon>Dothideomycetes</taxon>
        <taxon>Pleosporomycetidae</taxon>
        <taxon>Pleosporales</taxon>
        <taxon>Massarineae</taxon>
        <taxon>Didymosphaeriaceae</taxon>
        <taxon>Pseudopithomyces</taxon>
    </lineage>
</organism>
<proteinExistence type="predicted"/>
<feature type="compositionally biased region" description="Basic residues" evidence="1">
    <location>
        <begin position="58"/>
        <end position="102"/>
    </location>
</feature>
<feature type="region of interest" description="Disordered" evidence="1">
    <location>
        <begin position="166"/>
        <end position="212"/>
    </location>
</feature>
<evidence type="ECO:0000313" key="3">
    <source>
        <dbReference type="EMBL" id="KAK3202463.1"/>
    </source>
</evidence>
<evidence type="ECO:0000313" key="4">
    <source>
        <dbReference type="Proteomes" id="UP001280581"/>
    </source>
</evidence>
<name>A0AAN6RFW0_9PLEO</name>
<keyword evidence="2" id="KW-0732">Signal</keyword>
<keyword evidence="4" id="KW-1185">Reference proteome</keyword>
<gene>
    <name evidence="3" type="ORF">GRF29_161g1272695</name>
</gene>
<comment type="caution">
    <text evidence="3">The sequence shown here is derived from an EMBL/GenBank/DDBJ whole genome shotgun (WGS) entry which is preliminary data.</text>
</comment>
<feature type="chain" id="PRO_5042895575" evidence="2">
    <location>
        <begin position="21"/>
        <end position="435"/>
    </location>
</feature>
<accession>A0AAN6RFW0</accession>
<evidence type="ECO:0000256" key="1">
    <source>
        <dbReference type="SAM" id="MobiDB-lite"/>
    </source>
</evidence>
<feature type="compositionally biased region" description="Acidic residues" evidence="1">
    <location>
        <begin position="395"/>
        <end position="404"/>
    </location>
</feature>
<dbReference type="EMBL" id="WVTA01000014">
    <property type="protein sequence ID" value="KAK3202463.1"/>
    <property type="molecule type" value="Genomic_DNA"/>
</dbReference>
<reference evidence="3 4" key="1">
    <citation type="submission" date="2021-02" db="EMBL/GenBank/DDBJ databases">
        <title>Genome assembly of Pseudopithomyces chartarum.</title>
        <authorList>
            <person name="Jauregui R."/>
            <person name="Singh J."/>
            <person name="Voisey C."/>
        </authorList>
    </citation>
    <scope>NUCLEOTIDE SEQUENCE [LARGE SCALE GENOMIC DNA]</scope>
    <source>
        <strain evidence="3 4">AGR01</strain>
    </source>
</reference>
<feature type="region of interest" description="Disordered" evidence="1">
    <location>
        <begin position="387"/>
        <end position="435"/>
    </location>
</feature>
<feature type="signal peptide" evidence="2">
    <location>
        <begin position="1"/>
        <end position="20"/>
    </location>
</feature>
<feature type="compositionally biased region" description="Low complexity" evidence="1">
    <location>
        <begin position="166"/>
        <end position="183"/>
    </location>
</feature>
<feature type="region of interest" description="Disordered" evidence="1">
    <location>
        <begin position="53"/>
        <end position="102"/>
    </location>
</feature>
<feature type="compositionally biased region" description="Basic and acidic residues" evidence="1">
    <location>
        <begin position="201"/>
        <end position="212"/>
    </location>
</feature>
<dbReference type="Proteomes" id="UP001280581">
    <property type="component" value="Unassembled WGS sequence"/>
</dbReference>
<dbReference type="AlphaFoldDB" id="A0AAN6RFW0"/>
<sequence length="435" mass="47386">MKTGFFALLFVGILFTLSDAFTFPWQTRRDVMQIDSRAITTFEGVEGVDLQHLEARKARGGSRTARKRPAKKRPAKKRPTKKKATKKPTKKPTKKKTTKTGKKCTAAMKKAGKCGTTTKKCTAAMKKAGKCKGTATKKCTAAMKKAGKCTGTTKCTAAMQKAGKCTPTKTSSATPSGTSAAACKWSPKAKAGSKGNSKLQARIDSDPCRPPSEDDRIMIENYKIAEKAARKKGKKLAANQMYLFLMKQGPTVGAKHHSVMVGKVMKVGNQLGMEATIQQLGKPSENGRAVRHENAKFFCGSAFGGVCQTGPYRRVECGKLNAKYKLVGGAGVEFADPEHFIQKGEEVFMAEKPYNVLTWNCQVFAKNLINVTKLKSGQIVKLTDEQALPSQPLDSDSDSDDEDWSYNPEGGFRVVNADPLPYNRDNNNGARFEID</sequence>
<evidence type="ECO:0000256" key="2">
    <source>
        <dbReference type="SAM" id="SignalP"/>
    </source>
</evidence>